<dbReference type="Gene3D" id="3.30.200.20">
    <property type="entry name" value="Phosphorylase Kinase, domain 1"/>
    <property type="match status" value="1"/>
</dbReference>
<reference evidence="7" key="1">
    <citation type="submission" date="2020-05" db="EMBL/GenBank/DDBJ databases">
        <title>WGS assembly of Panicum virgatum.</title>
        <authorList>
            <person name="Lovell J.T."/>
            <person name="Jenkins J."/>
            <person name="Shu S."/>
            <person name="Juenger T.E."/>
            <person name="Schmutz J."/>
        </authorList>
    </citation>
    <scope>NUCLEOTIDE SEQUENCE</scope>
    <source>
        <strain evidence="7">AP13</strain>
    </source>
</reference>
<evidence type="ECO:0000313" key="7">
    <source>
        <dbReference type="EMBL" id="KAG2537828.1"/>
    </source>
</evidence>
<keyword evidence="4" id="KW-0418">Kinase</keyword>
<evidence type="ECO:0000256" key="2">
    <source>
        <dbReference type="ARBA" id="ARBA00022679"/>
    </source>
</evidence>
<sequence length="359" mass="39439">MGWRAWFFRRNKTDSSSTSNTPVFAGMAVSPWLVAPFCLLLDRALRSPLAAPQLARSTRVLVLDSCPRHQSTARSQSSPAKLPSVPVAAAKRLGTPRSSTWSASNDAFLRHQVSVLSMLRHDHLVRLLGYAIAPDLRVLVFEFATVGTLHDVLHGPRGNDDGQESASSRSRAAALRLSWAQRTRIALDAARGLQYLHETAAVPHWGVRSTNVLLFEGLRAKIADYDVLDQLPPPDDADHAGVWSGTAHGYLPPEFQMSGQRIPFKSDVYSFGVVLLELLTGRMSWDVTMDPHVLLLGWATPLLRKGRVERWIDPKLGTQYPAAGDRELGSIALQCVHNRPRSRPTMGAVAGLISRIVGD</sequence>
<organism evidence="7 8">
    <name type="scientific">Panicum virgatum</name>
    <name type="common">Blackwell switchgrass</name>
    <dbReference type="NCBI Taxonomy" id="38727"/>
    <lineage>
        <taxon>Eukaryota</taxon>
        <taxon>Viridiplantae</taxon>
        <taxon>Streptophyta</taxon>
        <taxon>Embryophyta</taxon>
        <taxon>Tracheophyta</taxon>
        <taxon>Spermatophyta</taxon>
        <taxon>Magnoliopsida</taxon>
        <taxon>Liliopsida</taxon>
        <taxon>Poales</taxon>
        <taxon>Poaceae</taxon>
        <taxon>PACMAD clade</taxon>
        <taxon>Panicoideae</taxon>
        <taxon>Panicodae</taxon>
        <taxon>Paniceae</taxon>
        <taxon>Panicinae</taxon>
        <taxon>Panicum</taxon>
        <taxon>Panicum sect. Hiantes</taxon>
    </lineage>
</organism>
<dbReference type="InterPro" id="IPR000719">
    <property type="entry name" value="Prot_kinase_dom"/>
</dbReference>
<dbReference type="EMBL" id="CM029054">
    <property type="protein sequence ID" value="KAG2537828.1"/>
    <property type="molecule type" value="Genomic_DNA"/>
</dbReference>
<dbReference type="PROSITE" id="PS50011">
    <property type="entry name" value="PROTEIN_KINASE_DOM"/>
    <property type="match status" value="1"/>
</dbReference>
<dbReference type="InterPro" id="IPR001245">
    <property type="entry name" value="Ser-Thr/Tyr_kinase_cat_dom"/>
</dbReference>
<dbReference type="AlphaFoldDB" id="A0A8T0MM39"/>
<dbReference type="PANTHER" id="PTHR47983">
    <property type="entry name" value="PTO-INTERACTING PROTEIN 1-LIKE"/>
    <property type="match status" value="1"/>
</dbReference>
<dbReference type="PANTHER" id="PTHR47983:SF32">
    <property type="entry name" value="PROTEIN KINASE DOMAIN-CONTAINING PROTEIN"/>
    <property type="match status" value="1"/>
</dbReference>
<dbReference type="InterPro" id="IPR011009">
    <property type="entry name" value="Kinase-like_dom_sf"/>
</dbReference>
<dbReference type="Pfam" id="PF07714">
    <property type="entry name" value="PK_Tyr_Ser-Thr"/>
    <property type="match status" value="1"/>
</dbReference>
<protein>
    <recommendedName>
        <fullName evidence="6">Protein kinase domain-containing protein</fullName>
    </recommendedName>
</protein>
<keyword evidence="2" id="KW-0808">Transferase</keyword>
<evidence type="ECO:0000256" key="4">
    <source>
        <dbReference type="ARBA" id="ARBA00022777"/>
    </source>
</evidence>
<name>A0A8T0MM39_PANVG</name>
<keyword evidence="1" id="KW-0597">Phosphoprotein</keyword>
<dbReference type="GO" id="GO:0004672">
    <property type="term" value="F:protein kinase activity"/>
    <property type="evidence" value="ECO:0007669"/>
    <property type="project" value="InterPro"/>
</dbReference>
<keyword evidence="8" id="KW-1185">Reference proteome</keyword>
<gene>
    <name evidence="7" type="ORF">PVAP13_9NG327673</name>
</gene>
<evidence type="ECO:0000256" key="5">
    <source>
        <dbReference type="ARBA" id="ARBA00022840"/>
    </source>
</evidence>
<evidence type="ECO:0000256" key="3">
    <source>
        <dbReference type="ARBA" id="ARBA00022741"/>
    </source>
</evidence>
<accession>A0A8T0MM39</accession>
<evidence type="ECO:0000259" key="6">
    <source>
        <dbReference type="PROSITE" id="PS50011"/>
    </source>
</evidence>
<dbReference type="SUPFAM" id="SSF56112">
    <property type="entry name" value="Protein kinase-like (PK-like)"/>
    <property type="match status" value="1"/>
</dbReference>
<keyword evidence="3" id="KW-0547">Nucleotide-binding</keyword>
<dbReference type="Proteomes" id="UP000823388">
    <property type="component" value="Chromosome 9N"/>
</dbReference>
<dbReference type="Gene3D" id="1.10.510.10">
    <property type="entry name" value="Transferase(Phosphotransferase) domain 1"/>
    <property type="match status" value="1"/>
</dbReference>
<evidence type="ECO:0000256" key="1">
    <source>
        <dbReference type="ARBA" id="ARBA00022553"/>
    </source>
</evidence>
<proteinExistence type="predicted"/>
<keyword evidence="5" id="KW-0067">ATP-binding</keyword>
<dbReference type="InterPro" id="IPR052101">
    <property type="entry name" value="Plant_StressResp_Kinase"/>
</dbReference>
<feature type="domain" description="Protein kinase" evidence="6">
    <location>
        <begin position="43"/>
        <end position="357"/>
    </location>
</feature>
<comment type="caution">
    <text evidence="7">The sequence shown here is derived from an EMBL/GenBank/DDBJ whole genome shotgun (WGS) entry which is preliminary data.</text>
</comment>
<dbReference type="GO" id="GO:0005524">
    <property type="term" value="F:ATP binding"/>
    <property type="evidence" value="ECO:0007669"/>
    <property type="project" value="UniProtKB-KW"/>
</dbReference>
<evidence type="ECO:0000313" key="8">
    <source>
        <dbReference type="Proteomes" id="UP000823388"/>
    </source>
</evidence>